<organism evidence="1 2">
    <name type="scientific">Chryseobacterium edaphi</name>
    <dbReference type="NCBI Taxonomy" id="2976532"/>
    <lineage>
        <taxon>Bacteria</taxon>
        <taxon>Pseudomonadati</taxon>
        <taxon>Bacteroidota</taxon>
        <taxon>Flavobacteriia</taxon>
        <taxon>Flavobacteriales</taxon>
        <taxon>Weeksellaceae</taxon>
        <taxon>Chryseobacterium group</taxon>
        <taxon>Chryseobacterium</taxon>
    </lineage>
</organism>
<sequence>MKKNVVNFQIKGKNVTKESWFRTLNDKAEKIANKTEWKMNIKYLTDYLMNYVSAMEENNTQETERLMTEIAPIFDKLHSNTSEETKKQEIINLILLKMQEKTLNHLDVATYTRELVVYGFQ</sequence>
<name>A0ABT2W4M1_9FLAO</name>
<gene>
    <name evidence="1" type="ORF">NZ698_00600</name>
</gene>
<keyword evidence="2" id="KW-1185">Reference proteome</keyword>
<proteinExistence type="predicted"/>
<reference evidence="2" key="1">
    <citation type="submission" date="2023-07" db="EMBL/GenBank/DDBJ databases">
        <title>Chryseobacterium sp. strain PBS4-4 Genome sequencing and assembly.</title>
        <authorList>
            <person name="Jung Y."/>
        </authorList>
    </citation>
    <scope>NUCLEOTIDE SEQUENCE [LARGE SCALE GENOMIC DNA]</scope>
    <source>
        <strain evidence="2">PBS4-4</strain>
    </source>
</reference>
<dbReference type="RefSeq" id="WP_263000841.1">
    <property type="nucleotide sequence ID" value="NZ_JAOTEM010000001.1"/>
</dbReference>
<evidence type="ECO:0000313" key="1">
    <source>
        <dbReference type="EMBL" id="MCU7615680.1"/>
    </source>
</evidence>
<evidence type="ECO:0000313" key="2">
    <source>
        <dbReference type="Proteomes" id="UP001208649"/>
    </source>
</evidence>
<accession>A0ABT2W4M1</accession>
<dbReference type="Proteomes" id="UP001208649">
    <property type="component" value="Unassembled WGS sequence"/>
</dbReference>
<dbReference type="EMBL" id="JAOTEM010000001">
    <property type="protein sequence ID" value="MCU7615680.1"/>
    <property type="molecule type" value="Genomic_DNA"/>
</dbReference>
<protein>
    <submittedName>
        <fullName evidence="1">Uncharacterized protein</fullName>
    </submittedName>
</protein>
<comment type="caution">
    <text evidence="1">The sequence shown here is derived from an EMBL/GenBank/DDBJ whole genome shotgun (WGS) entry which is preliminary data.</text>
</comment>